<evidence type="ECO:0000313" key="2">
    <source>
        <dbReference type="Proteomes" id="UP000694389"/>
    </source>
</evidence>
<dbReference type="AlphaFoldDB" id="A0A8C4EMB1"/>
<keyword evidence="2" id="KW-1185">Reference proteome</keyword>
<dbReference type="Ensembl" id="ENSDLAT00005021780.2">
    <property type="protein sequence ID" value="ENSDLAP00005020310.2"/>
    <property type="gene ID" value="ENSDLAG00005009464.2"/>
</dbReference>
<proteinExistence type="predicted"/>
<reference evidence="1" key="1">
    <citation type="submission" date="2025-08" db="UniProtKB">
        <authorList>
            <consortium name="Ensembl"/>
        </authorList>
    </citation>
    <scope>IDENTIFICATION</scope>
</reference>
<reference evidence="1" key="2">
    <citation type="submission" date="2025-09" db="UniProtKB">
        <authorList>
            <consortium name="Ensembl"/>
        </authorList>
    </citation>
    <scope>IDENTIFICATION</scope>
</reference>
<accession>A0A8C4EMB1</accession>
<evidence type="ECO:0000313" key="1">
    <source>
        <dbReference type="Ensembl" id="ENSDLAP00005020310.2"/>
    </source>
</evidence>
<sequence>MMCTSLSLKTLVYNSRHLCSQKMNISVHLIHHNFQYILESSASPSSILNLIVSLKQPKNHSPKLHLSLDSLYTLYHKIIVNLCGDKNTLQRENETLSVSDALNLNEERLYATEPTVVSKDTWKQLHNNVIYKHTKDISLCPS</sequence>
<name>A0A8C4EMB1_DICLA</name>
<organism evidence="1 2">
    <name type="scientific">Dicentrarchus labrax</name>
    <name type="common">European seabass</name>
    <name type="synonym">Morone labrax</name>
    <dbReference type="NCBI Taxonomy" id="13489"/>
    <lineage>
        <taxon>Eukaryota</taxon>
        <taxon>Metazoa</taxon>
        <taxon>Chordata</taxon>
        <taxon>Craniata</taxon>
        <taxon>Vertebrata</taxon>
        <taxon>Euteleostomi</taxon>
        <taxon>Actinopterygii</taxon>
        <taxon>Neopterygii</taxon>
        <taxon>Teleostei</taxon>
        <taxon>Neoteleostei</taxon>
        <taxon>Acanthomorphata</taxon>
        <taxon>Eupercaria</taxon>
        <taxon>Moronidae</taxon>
        <taxon>Dicentrarchus</taxon>
    </lineage>
</organism>
<dbReference type="Proteomes" id="UP000694389">
    <property type="component" value="Unassembled WGS sequence"/>
</dbReference>
<protein>
    <submittedName>
        <fullName evidence="1">Uncharacterized protein</fullName>
    </submittedName>
</protein>